<reference evidence="1" key="1">
    <citation type="submission" date="2020-02" db="EMBL/GenBank/DDBJ databases">
        <title>Unexpected conservation and global transmission of agrobacterial virulence plasmids.</title>
        <authorList>
            <person name="Weisberg A.J."/>
            <person name="Davis E.W. II"/>
            <person name="Tabima J.R."/>
            <person name="Belcher M.S."/>
            <person name="Miller M."/>
            <person name="Kuo C.-H."/>
            <person name="Loper J.E."/>
            <person name="Grunwald N.J."/>
            <person name="Putnam M.L."/>
            <person name="Chang J.H."/>
        </authorList>
    </citation>
    <scope>NUCLEOTIDE SEQUENCE</scope>
    <source>
        <strain evidence="1">Q15/94</strain>
    </source>
</reference>
<sequence>MINFITSFFKPTPKPAEVREPVQLLLPVTTIYDRQHRYAITTNEQFYEILVAIKLRSEAITGKYVPMCDADHMGRQFLLRAGVQPNYSQYVYIYDKVNGKFYAHRKVNGSEDPTDYLPYVFGLKE</sequence>
<accession>A0AAJ4N620</accession>
<dbReference type="Proteomes" id="UP000663946">
    <property type="component" value="Chromosome 2"/>
</dbReference>
<dbReference type="AlphaFoldDB" id="A0AAJ4N620"/>
<dbReference type="RefSeq" id="WP_333722217.1">
    <property type="nucleotide sequence ID" value="NZ_CP049217.1"/>
</dbReference>
<evidence type="ECO:0000313" key="1">
    <source>
        <dbReference type="EMBL" id="QTG15701.1"/>
    </source>
</evidence>
<protein>
    <submittedName>
        <fullName evidence="1">Uncharacterized protein</fullName>
    </submittedName>
</protein>
<dbReference type="EMBL" id="CP049217">
    <property type="protein sequence ID" value="QTG15701.1"/>
    <property type="molecule type" value="Genomic_DNA"/>
</dbReference>
<gene>
    <name evidence="1" type="ORF">G6M86_20885</name>
</gene>
<proteinExistence type="predicted"/>
<name>A0AAJ4N620_AGRTU</name>
<evidence type="ECO:0000313" key="2">
    <source>
        <dbReference type="Proteomes" id="UP000663946"/>
    </source>
</evidence>
<organism evidence="1 2">
    <name type="scientific">Agrobacterium tumefaciens</name>
    <dbReference type="NCBI Taxonomy" id="358"/>
    <lineage>
        <taxon>Bacteria</taxon>
        <taxon>Pseudomonadati</taxon>
        <taxon>Pseudomonadota</taxon>
        <taxon>Alphaproteobacteria</taxon>
        <taxon>Hyphomicrobiales</taxon>
        <taxon>Rhizobiaceae</taxon>
        <taxon>Rhizobium/Agrobacterium group</taxon>
        <taxon>Agrobacterium</taxon>
        <taxon>Agrobacterium tumefaciens complex</taxon>
    </lineage>
</organism>